<gene>
    <name evidence="2" type="ORF">IV01_08650</name>
</gene>
<protein>
    <submittedName>
        <fullName evidence="2">Uncharacterized protein</fullName>
    </submittedName>
</protein>
<accession>A0A085VM86</accession>
<dbReference type="OrthoDB" id="7028938at2"/>
<evidence type="ECO:0000256" key="1">
    <source>
        <dbReference type="SAM" id="MobiDB-lite"/>
    </source>
</evidence>
<feature type="region of interest" description="Disordered" evidence="1">
    <location>
        <begin position="81"/>
        <end position="100"/>
    </location>
</feature>
<feature type="compositionally biased region" description="Polar residues" evidence="1">
    <location>
        <begin position="89"/>
        <end position="100"/>
    </location>
</feature>
<proteinExistence type="predicted"/>
<evidence type="ECO:0000313" key="2">
    <source>
        <dbReference type="EMBL" id="KFE56549.1"/>
    </source>
</evidence>
<sequence length="100" mass="11419">MNSKRFAQMRISPLHIQQMLFATLAVLVTLIAIQQFQRWDNNRAAMHEATQIKQQFTYSQSYTTASAPLARDTALSFTPVEGTAPVSEMPQQQNQQSWVF</sequence>
<dbReference type="EMBL" id="JPQU01000026">
    <property type="protein sequence ID" value="KFE56549.1"/>
    <property type="molecule type" value="Genomic_DNA"/>
</dbReference>
<evidence type="ECO:0000313" key="3">
    <source>
        <dbReference type="Proteomes" id="UP000028631"/>
    </source>
</evidence>
<comment type="caution">
    <text evidence="2">The sequence shown here is derived from an EMBL/GenBank/DDBJ whole genome shotgun (WGS) entry which is preliminary data.</text>
</comment>
<keyword evidence="3" id="KW-1185">Reference proteome</keyword>
<dbReference type="AlphaFoldDB" id="A0A085VM86"/>
<dbReference type="Proteomes" id="UP000028631">
    <property type="component" value="Unassembled WGS sequence"/>
</dbReference>
<dbReference type="PATRIC" id="fig|317.175.peg.1793"/>
<organism evidence="2 3">
    <name type="scientific">Pseudomonas syringae</name>
    <dbReference type="NCBI Taxonomy" id="317"/>
    <lineage>
        <taxon>Bacteria</taxon>
        <taxon>Pseudomonadati</taxon>
        <taxon>Pseudomonadota</taxon>
        <taxon>Gammaproteobacteria</taxon>
        <taxon>Pseudomonadales</taxon>
        <taxon>Pseudomonadaceae</taxon>
        <taxon>Pseudomonas</taxon>
    </lineage>
</organism>
<dbReference type="RefSeq" id="WP_032627621.1">
    <property type="nucleotide sequence ID" value="NZ_JPQU01000026.1"/>
</dbReference>
<reference evidence="2 3" key="1">
    <citation type="submission" date="2014-07" db="EMBL/GenBank/DDBJ databases">
        <title>Draft Genome Sequences of Environmental Pseudomonas syringae strains.</title>
        <authorList>
            <person name="Baltrus D.A."/>
            <person name="Berge O."/>
            <person name="Morris C."/>
        </authorList>
    </citation>
    <scope>NUCLEOTIDE SEQUENCE [LARGE SCALE GENOMIC DNA]</scope>
    <source>
        <strain evidence="2 3">GAW0119</strain>
    </source>
</reference>
<name>A0A085VM86_PSESX</name>